<evidence type="ECO:0000313" key="4">
    <source>
        <dbReference type="Proteomes" id="UP000267096"/>
    </source>
</evidence>
<sequence>MADTLDENGSYNSFGSQSNTLYDGDANTLFFRFKEMGDAYVQSRSARIRAAMFPELYDETEQTSEMFESRSCIVERLAEPSQLLKTAVIELLSVQDESEITTKAIPELVKLLSDKDETVVLRAAHMVHLLSKDNKSIAAIATNPTLIAALCSVTRFDNEAIRRNALAALSHISEHAEGRMHLFRSGGIPELVRMLGIPVDAVRHYAITTLHNLLLYMESAKQEIRACGGLEAMTPLLSAQNARFLALLVDSLYLLVLDHPQSKLSFLSLSGPSLLISLLDSHRNYPKLVYTVVRCIRAISVCPQNKAALISLGALQVLGDFIDGVDERTQFAVLCAVRNLSDAATNEDNLGPLIVRLIGVITTGEEASTACAAGVLSNLTCNNVRNKQTLCSNRGMEVLCCALERYCAVEEVTEPSLCALRHCTARHSLAAQAQSDVRLAHTLPVILELLCTMRAPVVKAALGLARNLALLPANLQSLAHETTSKGESVVSLAMDVLARAGAQLRQDPEAVADGVAMRELVEGAVSALHQLANDPQVAAIMLRDHPFIDMIIKLLSWEEVYANDDELLQRELLGLLYQLSKTPEGARQLDMYGPTPVLADALHSKHKAISTYASGVLKNLQFDKPMVYREELETEIESAISGGGGGMGEDWMHDGLEPELFAEMYQSPGVDRMDQHAPWQPPPYQASNPSNPSCTGTMGELMIHRNALFEDEALTVDGFALNNKQGVLAVARRIDSGGLDAAPHESVIELWNVIGELIFLLKTIPLGNLGAQALLWIDDSDSLLAAHMNGSITVHHAHCRSYETSQVCATPVWCLAAIKARRFCAGTDSGTVLLLELCENQVNVIKTVNIGFGSRVLSLTSNGVIMAAGSLDVIYLIDVTNASIRNTLRLARDQKRKPTVVWCLIFMLLARILCFYFSEGVLASGDSRGCVCIWNINNGALVQTVQTHQADVLSLCVVQNALYASGVDPSIARLNHNKDRTCWRVEHRRLLHNNDVRALIASRLALISGGAEHHFIYSTKNKHHNALKLIPCKMATSASLFLYEYSNRVVIWRTAVAEKITTQNDKQQFFAMNKHPEKLIEFNLSPKEYLFSSAITEDGHLMALAELSAVVLYSLDGLTDKNAPKLRLIQRIPLNASAVVFCSRTLIIASGNFTLHSFAMNSSSQPDDTSSCSLVEFLNPQLLRIREYHSDDAGEVIRLHCSHDALKVVALTTRNDIYIADLMTRSVRKLNVELANVIMDVRFMNDTALFILCANHERTLLEYSLVDNALSGKAISKEQLSLRNDEFVMDIETHPNGTIVVGSKGTLRIIDARKRKRTVLLVAGATGAVLGMQRPDRCMTARWLVPGRSLLLCTPRVLSEPSLGAFRVKRYGQN</sequence>
<organism evidence="5">
    <name type="scientific">Anisakis simplex</name>
    <name type="common">Herring worm</name>
    <dbReference type="NCBI Taxonomy" id="6269"/>
    <lineage>
        <taxon>Eukaryota</taxon>
        <taxon>Metazoa</taxon>
        <taxon>Ecdysozoa</taxon>
        <taxon>Nematoda</taxon>
        <taxon>Chromadorea</taxon>
        <taxon>Rhabditida</taxon>
        <taxon>Spirurina</taxon>
        <taxon>Ascaridomorpha</taxon>
        <taxon>Ascaridoidea</taxon>
        <taxon>Anisakidae</taxon>
        <taxon>Anisakis</taxon>
        <taxon>Anisakis simplex complex</taxon>
    </lineage>
</organism>
<dbReference type="InterPro" id="IPR011989">
    <property type="entry name" value="ARM-like"/>
</dbReference>
<dbReference type="InterPro" id="IPR000225">
    <property type="entry name" value="Armadillo"/>
</dbReference>
<dbReference type="InterPro" id="IPR011044">
    <property type="entry name" value="Quino_amine_DH_bsu"/>
</dbReference>
<dbReference type="Gene3D" id="1.25.10.10">
    <property type="entry name" value="Leucine-rich Repeat Variant"/>
    <property type="match status" value="1"/>
</dbReference>
<feature type="repeat" description="ARM" evidence="2">
    <location>
        <begin position="186"/>
        <end position="228"/>
    </location>
</feature>
<gene>
    <name evidence="3" type="ORF">ASIM_LOCUS10954</name>
</gene>
<dbReference type="PANTHER" id="PTHR45976">
    <property type="entry name" value="ARMADILLO SEGMENT POLARITY PROTEIN"/>
    <property type="match status" value="1"/>
</dbReference>
<dbReference type="GO" id="GO:0045296">
    <property type="term" value="F:cadherin binding"/>
    <property type="evidence" value="ECO:0007669"/>
    <property type="project" value="InterPro"/>
</dbReference>
<keyword evidence="4" id="KW-1185">Reference proteome</keyword>
<dbReference type="Gene3D" id="2.130.10.10">
    <property type="entry name" value="YVTN repeat-like/Quinoprotein amine dehydrogenase"/>
    <property type="match status" value="2"/>
</dbReference>
<dbReference type="InterPro" id="IPR016024">
    <property type="entry name" value="ARM-type_fold"/>
</dbReference>
<evidence type="ECO:0000313" key="3">
    <source>
        <dbReference type="EMBL" id="VDK44016.1"/>
    </source>
</evidence>
<dbReference type="CDD" id="cd21719">
    <property type="entry name" value="CTNNAbd_CTNNB1-like"/>
    <property type="match status" value="1"/>
</dbReference>
<reference evidence="5" key="1">
    <citation type="submission" date="2016-04" db="UniProtKB">
        <authorList>
            <consortium name="WormBaseParasite"/>
        </authorList>
    </citation>
    <scope>IDENTIFICATION</scope>
</reference>
<dbReference type="InterPro" id="IPR036322">
    <property type="entry name" value="WD40_repeat_dom_sf"/>
</dbReference>
<dbReference type="Proteomes" id="UP000267096">
    <property type="component" value="Unassembled WGS sequence"/>
</dbReference>
<feature type="repeat" description="ARM" evidence="2">
    <location>
        <begin position="270"/>
        <end position="314"/>
    </location>
</feature>
<accession>A0A0M3JTM5</accession>
<dbReference type="Pfam" id="PF00514">
    <property type="entry name" value="Arm"/>
    <property type="match status" value="1"/>
</dbReference>
<dbReference type="PROSITE" id="PS50176">
    <property type="entry name" value="ARM_REPEAT"/>
    <property type="match status" value="2"/>
</dbReference>
<keyword evidence="1" id="KW-0217">Developmental protein</keyword>
<dbReference type="InterPro" id="IPR013284">
    <property type="entry name" value="Beta-catenin"/>
</dbReference>
<evidence type="ECO:0000256" key="1">
    <source>
        <dbReference type="ARBA" id="ARBA00022473"/>
    </source>
</evidence>
<dbReference type="SUPFAM" id="SSF50978">
    <property type="entry name" value="WD40 repeat-like"/>
    <property type="match status" value="1"/>
</dbReference>
<name>A0A0M3JTM5_ANISI</name>
<dbReference type="SUPFAM" id="SSF48371">
    <property type="entry name" value="ARM repeat"/>
    <property type="match status" value="2"/>
</dbReference>
<dbReference type="EMBL" id="UYRR01031029">
    <property type="protein sequence ID" value="VDK44016.1"/>
    <property type="molecule type" value="Genomic_DNA"/>
</dbReference>
<proteinExistence type="predicted"/>
<dbReference type="PRINTS" id="PR01869">
    <property type="entry name" value="BCATNINFAMLY"/>
</dbReference>
<dbReference type="InterPro" id="IPR015943">
    <property type="entry name" value="WD40/YVTN_repeat-like_dom_sf"/>
</dbReference>
<evidence type="ECO:0000313" key="5">
    <source>
        <dbReference type="WBParaSite" id="ASIM_0001139601-mRNA-1"/>
    </source>
</evidence>
<dbReference type="GO" id="GO:0007155">
    <property type="term" value="P:cell adhesion"/>
    <property type="evidence" value="ECO:0007669"/>
    <property type="project" value="InterPro"/>
</dbReference>
<reference evidence="3 4" key="2">
    <citation type="submission" date="2018-11" db="EMBL/GenBank/DDBJ databases">
        <authorList>
            <consortium name="Pathogen Informatics"/>
        </authorList>
    </citation>
    <scope>NUCLEOTIDE SEQUENCE [LARGE SCALE GENOMIC DNA]</scope>
</reference>
<protein>
    <submittedName>
        <fullName evidence="5">Armadillo/beta-catenin-like repeat protein</fullName>
    </submittedName>
</protein>
<dbReference type="OrthoDB" id="195736at2759"/>
<dbReference type="SUPFAM" id="SSF50969">
    <property type="entry name" value="YVTN repeat-like/Quinoprotein amine dehydrogenase"/>
    <property type="match status" value="1"/>
</dbReference>
<evidence type="ECO:0000256" key="2">
    <source>
        <dbReference type="PROSITE-ProRule" id="PRU00259"/>
    </source>
</evidence>
<dbReference type="SMART" id="SM00185">
    <property type="entry name" value="ARM"/>
    <property type="match status" value="9"/>
</dbReference>
<dbReference type="WBParaSite" id="ASIM_0001139601-mRNA-1">
    <property type="protein sequence ID" value="ASIM_0001139601-mRNA-1"/>
    <property type="gene ID" value="ASIM_0001139601"/>
</dbReference>